<evidence type="ECO:0000313" key="2">
    <source>
        <dbReference type="Proteomes" id="UP000007463"/>
    </source>
</evidence>
<keyword evidence="2" id="KW-1185">Reference proteome</keyword>
<dbReference type="Proteomes" id="UP000007463">
    <property type="component" value="Chromosome"/>
</dbReference>
<dbReference type="KEGG" id="fte:Fluta_3055"/>
<dbReference type="EMBL" id="CP002542">
    <property type="protein sequence ID" value="AEA45031.1"/>
    <property type="molecule type" value="Genomic_DNA"/>
</dbReference>
<gene>
    <name evidence="1" type="ordered locus">Fluta_3055</name>
</gene>
<dbReference type="STRING" id="755732.Fluta_3055"/>
<sequence>MKKMYGIKDPELESEKGIKKSALKNDMDTSNIVTVYSRVYPKMLKGRSIPDASIYDSRGNYIEYRQSDTSCNAGLFEFIPNLNVDTKYNQPDSSNLSVELFKFRDLKGNPIKEVEKADFYVLIYWAVWTGKLNKNHVKVWEDLAKNNKNCRVKVIKVNLDFQEHWDIADQEIIVGSAKKKKMK</sequence>
<dbReference type="AlphaFoldDB" id="F2IJX2"/>
<organism evidence="1 2">
    <name type="scientific">Fluviicola taffensis (strain DSM 16823 / NCIMB 13979 / RW262)</name>
    <dbReference type="NCBI Taxonomy" id="755732"/>
    <lineage>
        <taxon>Bacteria</taxon>
        <taxon>Pseudomonadati</taxon>
        <taxon>Bacteroidota</taxon>
        <taxon>Flavobacteriia</taxon>
        <taxon>Flavobacteriales</taxon>
        <taxon>Crocinitomicaceae</taxon>
        <taxon>Fluviicola</taxon>
    </lineage>
</organism>
<reference evidence="1 2" key="1">
    <citation type="journal article" date="2011" name="Stand. Genomic Sci.">
        <title>Complete genome sequence of the gliding freshwater bacterium Fluviicola taffensis type strain (RW262).</title>
        <authorList>
            <person name="Woyke T."/>
            <person name="Chertkov O."/>
            <person name="Lapidus A."/>
            <person name="Nolan M."/>
            <person name="Lucas S."/>
            <person name="Del Rio T.G."/>
            <person name="Tice H."/>
            <person name="Cheng J.F."/>
            <person name="Tapia R."/>
            <person name="Han C."/>
            <person name="Goodwin L."/>
            <person name="Pitluck S."/>
            <person name="Liolios K."/>
            <person name="Pagani I."/>
            <person name="Ivanova N."/>
            <person name="Huntemann M."/>
            <person name="Mavromatis K."/>
            <person name="Mikhailova N."/>
            <person name="Pati A."/>
            <person name="Chen A."/>
            <person name="Palaniappan K."/>
            <person name="Land M."/>
            <person name="Hauser L."/>
            <person name="Brambilla E.M."/>
            <person name="Rohde M."/>
            <person name="Mwirichia R."/>
            <person name="Sikorski J."/>
            <person name="Tindall B.J."/>
            <person name="Goker M."/>
            <person name="Bristow J."/>
            <person name="Eisen J.A."/>
            <person name="Markowitz V."/>
            <person name="Hugenholtz P."/>
            <person name="Klenk H.P."/>
            <person name="Kyrpides N.C."/>
        </authorList>
    </citation>
    <scope>NUCLEOTIDE SEQUENCE [LARGE SCALE GENOMIC DNA]</scope>
    <source>
        <strain evidence="2">DSM 16823 / RW262 / RW262</strain>
    </source>
</reference>
<proteinExistence type="predicted"/>
<protein>
    <submittedName>
        <fullName evidence="1">Uncharacterized protein</fullName>
    </submittedName>
</protein>
<name>F2IJX2_FLUTR</name>
<dbReference type="HOGENOM" id="CLU_1473126_0_0_10"/>
<reference evidence="2" key="2">
    <citation type="submission" date="2011-02" db="EMBL/GenBank/DDBJ databases">
        <title>The complete genome of Fluviicola taffensis DSM 16823.</title>
        <authorList>
            <consortium name="US DOE Joint Genome Institute (JGI-PGF)"/>
            <person name="Lucas S."/>
            <person name="Copeland A."/>
            <person name="Lapidus A."/>
            <person name="Bruce D."/>
            <person name="Goodwin L."/>
            <person name="Pitluck S."/>
            <person name="Kyrpides N."/>
            <person name="Mavromatis K."/>
            <person name="Ivanova N."/>
            <person name="Mikhailova N."/>
            <person name="Pagani I."/>
            <person name="Chertkov O."/>
            <person name="Detter J.C."/>
            <person name="Han C."/>
            <person name="Tapia R."/>
            <person name="Land M."/>
            <person name="Hauser L."/>
            <person name="Markowitz V."/>
            <person name="Cheng J.-F."/>
            <person name="Hugenholtz P."/>
            <person name="Woyke T."/>
            <person name="Wu D."/>
            <person name="Tindall B."/>
            <person name="Pomrenke H.G."/>
            <person name="Brambilla E."/>
            <person name="Klenk H.-P."/>
            <person name="Eisen J.A."/>
        </authorList>
    </citation>
    <scope>NUCLEOTIDE SEQUENCE [LARGE SCALE GENOMIC DNA]</scope>
    <source>
        <strain evidence="2">DSM 16823 / RW262 / RW262</strain>
    </source>
</reference>
<accession>F2IJX2</accession>
<evidence type="ECO:0000313" key="1">
    <source>
        <dbReference type="EMBL" id="AEA45031.1"/>
    </source>
</evidence>